<reference evidence="3" key="1">
    <citation type="journal article" date="2019" name="Int. J. Syst. Evol. Microbiol.">
        <title>The Global Catalogue of Microorganisms (GCM) 10K type strain sequencing project: providing services to taxonomists for standard genome sequencing and annotation.</title>
        <authorList>
            <consortium name="The Broad Institute Genomics Platform"/>
            <consortium name="The Broad Institute Genome Sequencing Center for Infectious Disease"/>
            <person name="Wu L."/>
            <person name="Ma J."/>
        </authorList>
    </citation>
    <scope>NUCLEOTIDE SEQUENCE [LARGE SCALE GENOMIC DNA]</scope>
    <source>
        <strain evidence="3">JCM 4816</strain>
    </source>
</reference>
<evidence type="ECO:0000313" key="3">
    <source>
        <dbReference type="Proteomes" id="UP001501455"/>
    </source>
</evidence>
<evidence type="ECO:0008006" key="4">
    <source>
        <dbReference type="Google" id="ProtNLM"/>
    </source>
</evidence>
<name>A0ABP6UIG8_9ACTN</name>
<gene>
    <name evidence="2" type="ORF">GCM10019016_136580</name>
</gene>
<feature type="region of interest" description="Disordered" evidence="1">
    <location>
        <begin position="18"/>
        <end position="44"/>
    </location>
</feature>
<sequence length="77" mass="8438">MPAPLRLARHLRRACWAPRSTASGGSGPAHAPDAEPPTAARRGYRGDSLVLESEWDTPRGTVRVTDFHAPARRRPRS</sequence>
<comment type="caution">
    <text evidence="2">The sequence shown here is derived from an EMBL/GenBank/DDBJ whole genome shotgun (WGS) entry which is preliminary data.</text>
</comment>
<dbReference type="EMBL" id="BAAAXF010000091">
    <property type="protein sequence ID" value="GAA3506543.1"/>
    <property type="molecule type" value="Genomic_DNA"/>
</dbReference>
<dbReference type="Proteomes" id="UP001501455">
    <property type="component" value="Unassembled WGS sequence"/>
</dbReference>
<evidence type="ECO:0000256" key="1">
    <source>
        <dbReference type="SAM" id="MobiDB-lite"/>
    </source>
</evidence>
<organism evidence="2 3">
    <name type="scientific">Streptomyces prasinosporus</name>
    <dbReference type="NCBI Taxonomy" id="68256"/>
    <lineage>
        <taxon>Bacteria</taxon>
        <taxon>Bacillati</taxon>
        <taxon>Actinomycetota</taxon>
        <taxon>Actinomycetes</taxon>
        <taxon>Kitasatosporales</taxon>
        <taxon>Streptomycetaceae</taxon>
        <taxon>Streptomyces</taxon>
        <taxon>Streptomyces albogriseolus group</taxon>
    </lineage>
</organism>
<protein>
    <recommendedName>
        <fullName evidence="4">UTRA domain-containing protein</fullName>
    </recommendedName>
</protein>
<accession>A0ABP6UIG8</accession>
<proteinExistence type="predicted"/>
<keyword evidence="3" id="KW-1185">Reference proteome</keyword>
<evidence type="ECO:0000313" key="2">
    <source>
        <dbReference type="EMBL" id="GAA3506543.1"/>
    </source>
</evidence>